<dbReference type="CDD" id="cd04301">
    <property type="entry name" value="NAT_SF"/>
    <property type="match status" value="1"/>
</dbReference>
<dbReference type="PANTHER" id="PTHR15298:SF17">
    <property type="entry name" value="GLYCINE N-ACYLTRANSFERASE-LIKE PROTEIN"/>
    <property type="match status" value="1"/>
</dbReference>
<keyword evidence="1" id="KW-0808">Transferase</keyword>
<reference evidence="3" key="2">
    <citation type="submission" date="2025-08" db="UniProtKB">
        <authorList>
            <consortium name="Ensembl"/>
        </authorList>
    </citation>
    <scope>IDENTIFICATION</scope>
</reference>
<proteinExistence type="inferred from homology"/>
<dbReference type="Gene3D" id="3.40.630.30">
    <property type="match status" value="1"/>
</dbReference>
<dbReference type="PROSITE" id="PS51186">
    <property type="entry name" value="GNAT"/>
    <property type="match status" value="1"/>
</dbReference>
<dbReference type="STRING" id="106582.ENSMZEP00005011696"/>
<dbReference type="PANTHER" id="PTHR15298">
    <property type="entry name" value="L-COA N-ACYLTRANSFERASE-RELATED"/>
    <property type="match status" value="1"/>
</dbReference>
<dbReference type="AlphaFoldDB" id="A0A3P9BPZ1"/>
<keyword evidence="1" id="KW-0012">Acyltransferase</keyword>
<dbReference type="GeneTree" id="ENSGT00950000183133"/>
<dbReference type="Proteomes" id="UP000265160">
    <property type="component" value="LG13"/>
</dbReference>
<dbReference type="SUPFAM" id="SSF55729">
    <property type="entry name" value="Acyl-CoA N-acyltransferases (Nat)"/>
    <property type="match status" value="1"/>
</dbReference>
<accession>A0A3P9BPZ1</accession>
<reference evidence="3 4" key="1">
    <citation type="journal article" date="2014" name="Nature">
        <title>The genomic substrate for adaptive radiation in African cichlid fish.</title>
        <authorList>
            <person name="Brawand D."/>
            <person name="Wagner C.E."/>
            <person name="Li Y.I."/>
            <person name="Malinsky M."/>
            <person name="Keller I."/>
            <person name="Fan S."/>
            <person name="Simakov O."/>
            <person name="Ng A.Y."/>
            <person name="Lim Z.W."/>
            <person name="Bezault E."/>
            <person name="Turner-Maier J."/>
            <person name="Johnson J."/>
            <person name="Alcazar R."/>
            <person name="Noh H.J."/>
            <person name="Russell P."/>
            <person name="Aken B."/>
            <person name="Alfoldi J."/>
            <person name="Amemiya C."/>
            <person name="Azzouzi N."/>
            <person name="Baroiller J.F."/>
            <person name="Barloy-Hubler F."/>
            <person name="Berlin A."/>
            <person name="Bloomquist R."/>
            <person name="Carleton K.L."/>
            <person name="Conte M.A."/>
            <person name="D'Cotta H."/>
            <person name="Eshel O."/>
            <person name="Gaffney L."/>
            <person name="Galibert F."/>
            <person name="Gante H.F."/>
            <person name="Gnerre S."/>
            <person name="Greuter L."/>
            <person name="Guyon R."/>
            <person name="Haddad N.S."/>
            <person name="Haerty W."/>
            <person name="Harris R.M."/>
            <person name="Hofmann H.A."/>
            <person name="Hourlier T."/>
            <person name="Hulata G."/>
            <person name="Jaffe D.B."/>
            <person name="Lara M."/>
            <person name="Lee A.P."/>
            <person name="MacCallum I."/>
            <person name="Mwaiko S."/>
            <person name="Nikaido M."/>
            <person name="Nishihara H."/>
            <person name="Ozouf-Costaz C."/>
            <person name="Penman D.J."/>
            <person name="Przybylski D."/>
            <person name="Rakotomanga M."/>
            <person name="Renn S.C.P."/>
            <person name="Ribeiro F.J."/>
            <person name="Ron M."/>
            <person name="Salzburger W."/>
            <person name="Sanchez-Pulido L."/>
            <person name="Santos M.E."/>
            <person name="Searle S."/>
            <person name="Sharpe T."/>
            <person name="Swofford R."/>
            <person name="Tan F.J."/>
            <person name="Williams L."/>
            <person name="Young S."/>
            <person name="Yin S."/>
            <person name="Okada N."/>
            <person name="Kocher T.D."/>
            <person name="Miska E.A."/>
            <person name="Lander E.S."/>
            <person name="Venkatesh B."/>
            <person name="Fernald R.D."/>
            <person name="Meyer A."/>
            <person name="Ponting C.P."/>
            <person name="Streelman J.T."/>
            <person name="Lindblad-Toh K."/>
            <person name="Seehausen O."/>
            <person name="Di Palma F."/>
        </authorList>
    </citation>
    <scope>NUCLEOTIDE SEQUENCE</scope>
</reference>
<dbReference type="InterPro" id="IPR016181">
    <property type="entry name" value="Acyl_CoA_acyltransferase"/>
</dbReference>
<dbReference type="InterPro" id="IPR015938">
    <property type="entry name" value="Glycine_N-acyltransferase_N"/>
</dbReference>
<dbReference type="InterPro" id="IPR010313">
    <property type="entry name" value="Glycine_N-acyltransferase"/>
</dbReference>
<name>A0A3P9BPZ1_9CICH</name>
<keyword evidence="4" id="KW-1185">Reference proteome</keyword>
<comment type="similarity">
    <text evidence="1">Belongs to the glycine N-acyltransferase family.</text>
</comment>
<dbReference type="GO" id="GO:0005739">
    <property type="term" value="C:mitochondrion"/>
    <property type="evidence" value="ECO:0007669"/>
    <property type="project" value="InterPro"/>
</dbReference>
<feature type="domain" description="N-acetyltransferase" evidence="2">
    <location>
        <begin position="158"/>
        <end position="291"/>
    </location>
</feature>
<dbReference type="EC" id="2.3.1.-" evidence="1"/>
<organism evidence="3 4">
    <name type="scientific">Maylandia zebra</name>
    <name type="common">zebra mbuna</name>
    <dbReference type="NCBI Taxonomy" id="106582"/>
    <lineage>
        <taxon>Eukaryota</taxon>
        <taxon>Metazoa</taxon>
        <taxon>Chordata</taxon>
        <taxon>Craniata</taxon>
        <taxon>Vertebrata</taxon>
        <taxon>Euteleostomi</taxon>
        <taxon>Actinopterygii</taxon>
        <taxon>Neopterygii</taxon>
        <taxon>Teleostei</taxon>
        <taxon>Neoteleostei</taxon>
        <taxon>Acanthomorphata</taxon>
        <taxon>Ovalentaria</taxon>
        <taxon>Cichlomorphae</taxon>
        <taxon>Cichliformes</taxon>
        <taxon>Cichlidae</taxon>
        <taxon>African cichlids</taxon>
        <taxon>Pseudocrenilabrinae</taxon>
        <taxon>Haplochromini</taxon>
        <taxon>Maylandia</taxon>
        <taxon>Maylandia zebra complex</taxon>
    </lineage>
</organism>
<evidence type="ECO:0000313" key="3">
    <source>
        <dbReference type="Ensembl" id="ENSMZEP00005011696.1"/>
    </source>
</evidence>
<dbReference type="GO" id="GO:0047961">
    <property type="term" value="F:glycine N-acyltransferase activity"/>
    <property type="evidence" value="ECO:0007669"/>
    <property type="project" value="InterPro"/>
</dbReference>
<protein>
    <recommendedName>
        <fullName evidence="1">Glycine N-acyltransferase-like protein</fullName>
        <ecNumber evidence="1">2.3.1.-</ecNumber>
    </recommendedName>
</protein>
<evidence type="ECO:0000313" key="4">
    <source>
        <dbReference type="Proteomes" id="UP000265160"/>
    </source>
</evidence>
<reference evidence="3" key="3">
    <citation type="submission" date="2025-09" db="UniProtKB">
        <authorList>
            <consortium name="Ensembl"/>
        </authorList>
    </citation>
    <scope>IDENTIFICATION</scope>
</reference>
<dbReference type="InterPro" id="IPR013653">
    <property type="entry name" value="GCN5-like_dom"/>
</dbReference>
<dbReference type="Pfam" id="PF06021">
    <property type="entry name" value="Gly_acyl_tr_N"/>
    <property type="match status" value="2"/>
</dbReference>
<dbReference type="Ensembl" id="ENSMZET00005012102.1">
    <property type="protein sequence ID" value="ENSMZEP00005011696.1"/>
    <property type="gene ID" value="ENSMZEG00005008777.1"/>
</dbReference>
<evidence type="ECO:0000256" key="1">
    <source>
        <dbReference type="RuleBase" id="RU368002"/>
    </source>
</evidence>
<sequence length="292" mass="33738">MTGSGLLRLFHKFKPEQCGHIVTLRTLPKLLIIYKALKGVSCFQVYGFLYGINRNKPTTLEVVVDTWPDFKVIICRPDPEKEIHVNTFHSTGLDVSHAPMLKQVSSDRRVNHKVYTLVHLLYLPDANHLHMPVVDRYNLIIKMHFKLYLCISYDFKNTELESRISSLNLSHVDLVNKTWKFGGDEKGYRKIENLISNFPSCCITDSQGQPVSWILVYDYCALGMLYTLPEHRGKGYAKIVISTLAKKLHAEGYPVFCYIEEDNVLSYKLFKNMGFIEDPSYRAAWLEFNFSD</sequence>
<dbReference type="InterPro" id="IPR000182">
    <property type="entry name" value="GNAT_dom"/>
</dbReference>
<evidence type="ECO:0000259" key="2">
    <source>
        <dbReference type="PROSITE" id="PS51186"/>
    </source>
</evidence>
<dbReference type="Pfam" id="PF08445">
    <property type="entry name" value="FR47"/>
    <property type="match status" value="1"/>
</dbReference>